<organism evidence="3 4">
    <name type="scientific">Saccharopolyspora phatthalungensis</name>
    <dbReference type="NCBI Taxonomy" id="664693"/>
    <lineage>
        <taxon>Bacteria</taxon>
        <taxon>Bacillati</taxon>
        <taxon>Actinomycetota</taxon>
        <taxon>Actinomycetes</taxon>
        <taxon>Pseudonocardiales</taxon>
        <taxon>Pseudonocardiaceae</taxon>
        <taxon>Saccharopolyspora</taxon>
    </lineage>
</organism>
<gene>
    <name evidence="3" type="ORF">BJ970_006572</name>
</gene>
<feature type="domain" description="Amidohydrolase-related" evidence="2">
    <location>
        <begin position="67"/>
        <end position="447"/>
    </location>
</feature>
<dbReference type="InterPro" id="IPR011059">
    <property type="entry name" value="Metal-dep_hydrolase_composite"/>
</dbReference>
<dbReference type="SUPFAM" id="SSF51338">
    <property type="entry name" value="Composite domain of metallo-dependent hydrolases"/>
    <property type="match status" value="2"/>
</dbReference>
<dbReference type="RefSeq" id="WP_184731095.1">
    <property type="nucleotide sequence ID" value="NZ_JACHIW010000002.1"/>
</dbReference>
<keyword evidence="1 3" id="KW-0378">Hydrolase</keyword>
<proteinExistence type="predicted"/>
<accession>A0A840QKJ4</accession>
<keyword evidence="4" id="KW-1185">Reference proteome</keyword>
<dbReference type="PANTHER" id="PTHR43794">
    <property type="entry name" value="AMINOHYDROLASE SSNA-RELATED"/>
    <property type="match status" value="1"/>
</dbReference>
<reference evidence="3 4" key="1">
    <citation type="submission" date="2020-08" db="EMBL/GenBank/DDBJ databases">
        <title>Sequencing the genomes of 1000 actinobacteria strains.</title>
        <authorList>
            <person name="Klenk H.-P."/>
        </authorList>
    </citation>
    <scope>NUCLEOTIDE SEQUENCE [LARGE SCALE GENOMIC DNA]</scope>
    <source>
        <strain evidence="3 4">DSM 45584</strain>
    </source>
</reference>
<evidence type="ECO:0000313" key="3">
    <source>
        <dbReference type="EMBL" id="MBB5158973.1"/>
    </source>
</evidence>
<name>A0A840QKJ4_9PSEU</name>
<protein>
    <submittedName>
        <fullName evidence="3">Cytosine/adenosine deaminase-related metal-dependent hydrolase</fullName>
    </submittedName>
</protein>
<dbReference type="Pfam" id="PF01979">
    <property type="entry name" value="Amidohydro_1"/>
    <property type="match status" value="1"/>
</dbReference>
<dbReference type="Gene3D" id="3.20.20.140">
    <property type="entry name" value="Metal-dependent hydrolases"/>
    <property type="match status" value="1"/>
</dbReference>
<sequence length="501" mass="53287">MPVLLVQDGCVYTADAQARVLSRGCVLVVDDRIDAVGTADEVGAAVAALPPDRLAELTVVDASGMAVLPGFVNPHWHETFALRLTNQNALRPVSDRDDVGGPLSGGGDPYDVSASFDASAELAERLTPGEAEAIARYSMWTQLRCGVTTLGDTGSVNRPEALAAAARSLGMRCAISLWTGDAVCTPDSRAPVRTRDTEMLLARTEDVLRLAATDATGLLHARPSAIYLTNMTDELGAALAGLVERYDVPFTTHVAALRAEARALREHFGLTGIRRLAELGLLTDRLMAVHCGFVDDEEQELLLGAGASITISPAKYGCTGETVLTETNSVADLRRAGLAVSISTDGSPLPAPGMVEAMRAAWHGFAERSGDPAEVRPTDALAMATRIPARGLRWAGIGSIEPGKQADLVLVRTDDWRYLLQSRPLESLLLLGGSRDVDTVLVAGRVVVSDGHAVGADEDALRSDYLDALESFSSRCFAIEAGPLIRRARRRPTPRRDRHAG</sequence>
<evidence type="ECO:0000259" key="2">
    <source>
        <dbReference type="Pfam" id="PF01979"/>
    </source>
</evidence>
<comment type="caution">
    <text evidence="3">The sequence shown here is derived from an EMBL/GenBank/DDBJ whole genome shotgun (WGS) entry which is preliminary data.</text>
</comment>
<dbReference type="SUPFAM" id="SSF51556">
    <property type="entry name" value="Metallo-dependent hydrolases"/>
    <property type="match status" value="1"/>
</dbReference>
<dbReference type="PANTHER" id="PTHR43794:SF11">
    <property type="entry name" value="AMIDOHYDROLASE-RELATED DOMAIN-CONTAINING PROTEIN"/>
    <property type="match status" value="1"/>
</dbReference>
<dbReference type="Gene3D" id="2.30.40.10">
    <property type="entry name" value="Urease, subunit C, domain 1"/>
    <property type="match status" value="1"/>
</dbReference>
<evidence type="ECO:0000256" key="1">
    <source>
        <dbReference type="ARBA" id="ARBA00022801"/>
    </source>
</evidence>
<dbReference type="EMBL" id="JACHIW010000002">
    <property type="protein sequence ID" value="MBB5158973.1"/>
    <property type="molecule type" value="Genomic_DNA"/>
</dbReference>
<dbReference type="GO" id="GO:0016810">
    <property type="term" value="F:hydrolase activity, acting on carbon-nitrogen (but not peptide) bonds"/>
    <property type="evidence" value="ECO:0007669"/>
    <property type="project" value="InterPro"/>
</dbReference>
<evidence type="ECO:0000313" key="4">
    <source>
        <dbReference type="Proteomes" id="UP000584374"/>
    </source>
</evidence>
<dbReference type="InterPro" id="IPR006680">
    <property type="entry name" value="Amidohydro-rel"/>
</dbReference>
<dbReference type="InterPro" id="IPR050287">
    <property type="entry name" value="MTA/SAH_deaminase"/>
</dbReference>
<dbReference type="InterPro" id="IPR032466">
    <property type="entry name" value="Metal_Hydrolase"/>
</dbReference>
<dbReference type="AlphaFoldDB" id="A0A840QKJ4"/>
<dbReference type="Proteomes" id="UP000584374">
    <property type="component" value="Unassembled WGS sequence"/>
</dbReference>